<dbReference type="Proteomes" id="UP001071230">
    <property type="component" value="Unassembled WGS sequence"/>
</dbReference>
<evidence type="ECO:0000313" key="4">
    <source>
        <dbReference type="EMBL" id="CEJ07042.1"/>
    </source>
</evidence>
<dbReference type="KEGG" id="aacx:DEACI_2222"/>
<evidence type="ECO:0000256" key="2">
    <source>
        <dbReference type="SAM" id="MobiDB-lite"/>
    </source>
</evidence>
<reference evidence="3" key="2">
    <citation type="submission" date="2020-01" db="EMBL/GenBank/DDBJ databases">
        <authorList>
            <person name="Hornung B."/>
        </authorList>
    </citation>
    <scope>NUCLEOTIDE SEQUENCE</scope>
    <source>
        <strain evidence="3">PacBioINE</strain>
    </source>
</reference>
<dbReference type="InterPro" id="IPR009711">
    <property type="entry name" value="UPF0473"/>
</dbReference>
<comment type="similarity">
    <text evidence="1">Belongs to the UPF0473 family.</text>
</comment>
<dbReference type="Pfam" id="PF06949">
    <property type="entry name" value="DUF1292"/>
    <property type="match status" value="1"/>
</dbReference>
<dbReference type="Proteomes" id="UP000836597">
    <property type="component" value="Chromosome"/>
</dbReference>
<dbReference type="EMBL" id="LR746496">
    <property type="protein sequence ID" value="CAA7601555.1"/>
    <property type="molecule type" value="Genomic_DNA"/>
</dbReference>
<evidence type="ECO:0000313" key="3">
    <source>
        <dbReference type="EMBL" id="CAA7601555.1"/>
    </source>
</evidence>
<proteinExistence type="inferred from homology"/>
<feature type="compositionally biased region" description="Basic and acidic residues" evidence="2">
    <location>
        <begin position="40"/>
        <end position="71"/>
    </location>
</feature>
<sequence length="165" mass="19369">MIGNLGNLVCVTCVPFDNHYLGEYNSTIFEYEVKLMSDNNHHGHDHDHDHNHDHDHDHDHDHNHDHDHDPDHDDMDEEEFDTIVLTDDDGTDHEFLHLDTLEVDDSTYFVLMPVSEEEEEEEESDEAIILKLGHDDEGNEMLLDIEDDEEWEKVADAWESLEEED</sequence>
<organism evidence="3">
    <name type="scientific">Acididesulfobacillus acetoxydans</name>
    <dbReference type="NCBI Taxonomy" id="1561005"/>
    <lineage>
        <taxon>Bacteria</taxon>
        <taxon>Bacillati</taxon>
        <taxon>Bacillota</taxon>
        <taxon>Clostridia</taxon>
        <taxon>Eubacteriales</taxon>
        <taxon>Peptococcaceae</taxon>
        <taxon>Acididesulfobacillus</taxon>
    </lineage>
</organism>
<keyword evidence="5" id="KW-1185">Reference proteome</keyword>
<accession>A0A8S0Y337</accession>
<name>A0A8S0Y337_9FIRM</name>
<reference evidence="4" key="1">
    <citation type="submission" date="2014-11" db="EMBL/GenBank/DDBJ databases">
        <authorList>
            <person name="Hornung B.V."/>
        </authorList>
    </citation>
    <scope>NUCLEOTIDE SEQUENCE</scope>
    <source>
        <strain evidence="4">INE</strain>
    </source>
</reference>
<gene>
    <name evidence="4" type="ORF">DEACI_1497</name>
    <name evidence="3" type="ORF">DEACI_2222</name>
</gene>
<evidence type="ECO:0000313" key="5">
    <source>
        <dbReference type="Proteomes" id="UP001071230"/>
    </source>
</evidence>
<dbReference type="HAMAP" id="MF_01448">
    <property type="entry name" value="UPF0473"/>
    <property type="match status" value="1"/>
</dbReference>
<evidence type="ECO:0000256" key="1">
    <source>
        <dbReference type="HAMAP-Rule" id="MF_01448"/>
    </source>
</evidence>
<dbReference type="AlphaFoldDB" id="A0A8S0Y337"/>
<protein>
    <recommendedName>
        <fullName evidence="1">UPF0473 protein DEACI_1497</fullName>
    </recommendedName>
</protein>
<dbReference type="EMBL" id="CDGJ01000037">
    <property type="protein sequence ID" value="CEJ07042.1"/>
    <property type="molecule type" value="Genomic_DNA"/>
</dbReference>
<feature type="region of interest" description="Disordered" evidence="2">
    <location>
        <begin position="40"/>
        <end position="75"/>
    </location>
</feature>